<organism evidence="2 3">
    <name type="scientific">Xylaria arbuscula</name>
    <dbReference type="NCBI Taxonomy" id="114810"/>
    <lineage>
        <taxon>Eukaryota</taxon>
        <taxon>Fungi</taxon>
        <taxon>Dikarya</taxon>
        <taxon>Ascomycota</taxon>
        <taxon>Pezizomycotina</taxon>
        <taxon>Sordariomycetes</taxon>
        <taxon>Xylariomycetidae</taxon>
        <taxon>Xylariales</taxon>
        <taxon>Xylariaceae</taxon>
        <taxon>Xylaria</taxon>
    </lineage>
</organism>
<proteinExistence type="predicted"/>
<dbReference type="EMBL" id="JANPWZ010001863">
    <property type="protein sequence ID" value="KAJ3562720.1"/>
    <property type="molecule type" value="Genomic_DNA"/>
</dbReference>
<evidence type="ECO:0000313" key="3">
    <source>
        <dbReference type="Proteomes" id="UP001148614"/>
    </source>
</evidence>
<evidence type="ECO:0000256" key="1">
    <source>
        <dbReference type="SAM" id="Phobius"/>
    </source>
</evidence>
<keyword evidence="1" id="KW-1133">Transmembrane helix</keyword>
<comment type="caution">
    <text evidence="2">The sequence shown here is derived from an EMBL/GenBank/DDBJ whole genome shotgun (WGS) entry which is preliminary data.</text>
</comment>
<dbReference type="AlphaFoldDB" id="A0A9W8N8P7"/>
<keyword evidence="3" id="KW-1185">Reference proteome</keyword>
<dbReference type="Proteomes" id="UP001148614">
    <property type="component" value="Unassembled WGS sequence"/>
</dbReference>
<keyword evidence="1" id="KW-0812">Transmembrane</keyword>
<accession>A0A9W8N8P7</accession>
<name>A0A9W8N8P7_9PEZI</name>
<sequence length="97" mass="10970">MAQQPISLEITVNIVLGIISWVIAVAGVIATVRCGRQQRHRQNNLRDQENALPNTERRGQAAVRQLRFAAFEYLLNDVDDGMFSPLTTRDVLVQPRQ</sequence>
<protein>
    <submittedName>
        <fullName evidence="2">Uncharacterized protein</fullName>
    </submittedName>
</protein>
<reference evidence="2" key="1">
    <citation type="submission" date="2022-07" db="EMBL/GenBank/DDBJ databases">
        <title>Genome Sequence of Xylaria arbuscula.</title>
        <authorList>
            <person name="Buettner E."/>
        </authorList>
    </citation>
    <scope>NUCLEOTIDE SEQUENCE</scope>
    <source>
        <strain evidence="2">VT107</strain>
    </source>
</reference>
<feature type="transmembrane region" description="Helical" evidence="1">
    <location>
        <begin position="12"/>
        <end position="32"/>
    </location>
</feature>
<keyword evidence="1" id="KW-0472">Membrane</keyword>
<gene>
    <name evidence="2" type="ORF">NPX13_g8460</name>
</gene>
<evidence type="ECO:0000313" key="2">
    <source>
        <dbReference type="EMBL" id="KAJ3562720.1"/>
    </source>
</evidence>